<gene>
    <name evidence="2" type="ORF">KYK14_17320</name>
</gene>
<evidence type="ECO:0000313" key="3">
    <source>
        <dbReference type="Proteomes" id="UP000826188"/>
    </source>
</evidence>
<protein>
    <submittedName>
        <fullName evidence="2">Uncharacterized protein</fullName>
    </submittedName>
</protein>
<dbReference type="RefSeq" id="WP_219160565.1">
    <property type="nucleotide sequence ID" value="NZ_JAHWGL010000090.1"/>
</dbReference>
<accession>A0ABS6X3C4</accession>
<feature type="coiled-coil region" evidence="1">
    <location>
        <begin position="48"/>
        <end position="75"/>
    </location>
</feature>
<comment type="caution">
    <text evidence="2">The sequence shown here is derived from an EMBL/GenBank/DDBJ whole genome shotgun (WGS) entry which is preliminary data.</text>
</comment>
<reference evidence="2 3" key="1">
    <citation type="submission" date="2021-07" db="EMBL/GenBank/DDBJ databases">
        <title>Hymenobacter profundi sp. nov., isolated from deep-sea water.</title>
        <authorList>
            <person name="Kim M.K."/>
        </authorList>
    </citation>
    <scope>NUCLEOTIDE SEQUENCE [LARGE SCALE GENOMIC DNA]</scope>
    <source>
        <strain evidence="2 3">M2</strain>
    </source>
</reference>
<name>A0ABS6X3C4_9BACT</name>
<proteinExistence type="predicted"/>
<sequence>MADNNENLPLGAAEILVEMRAMRRENQENNDRLLTTMSQLIGTLTEHVVDIRQSVQRINQRLEKIERKLDEFTDF</sequence>
<evidence type="ECO:0000256" key="1">
    <source>
        <dbReference type="SAM" id="Coils"/>
    </source>
</evidence>
<dbReference type="Proteomes" id="UP000826188">
    <property type="component" value="Unassembled WGS sequence"/>
</dbReference>
<organism evidence="2 3">
    <name type="scientific">Hymenobacter profundi</name>
    <dbReference type="NCBI Taxonomy" id="1982110"/>
    <lineage>
        <taxon>Bacteria</taxon>
        <taxon>Pseudomonadati</taxon>
        <taxon>Bacteroidota</taxon>
        <taxon>Cytophagia</taxon>
        <taxon>Cytophagales</taxon>
        <taxon>Hymenobacteraceae</taxon>
        <taxon>Hymenobacter</taxon>
    </lineage>
</organism>
<evidence type="ECO:0000313" key="2">
    <source>
        <dbReference type="EMBL" id="MBW3130327.1"/>
    </source>
</evidence>
<dbReference type="EMBL" id="JAHWGL010000090">
    <property type="protein sequence ID" value="MBW3130327.1"/>
    <property type="molecule type" value="Genomic_DNA"/>
</dbReference>
<keyword evidence="1" id="KW-0175">Coiled coil</keyword>
<keyword evidence="3" id="KW-1185">Reference proteome</keyword>